<dbReference type="Gene3D" id="3.40.50.300">
    <property type="entry name" value="P-loop containing nucleotide triphosphate hydrolases"/>
    <property type="match status" value="1"/>
</dbReference>
<dbReference type="Gene3D" id="3.40.50.10140">
    <property type="entry name" value="Toll/interleukin-1 receptor homology (TIR) domain"/>
    <property type="match status" value="1"/>
</dbReference>
<feature type="domain" description="TIR" evidence="1">
    <location>
        <begin position="5"/>
        <end position="152"/>
    </location>
</feature>
<dbReference type="RefSeq" id="WP_125307847.1">
    <property type="nucleotide sequence ID" value="NZ_RSEC01000035.1"/>
</dbReference>
<dbReference type="AlphaFoldDB" id="A0A3R9KNN0"/>
<dbReference type="EMBL" id="RSEC01000035">
    <property type="protein sequence ID" value="RSD20895.1"/>
    <property type="molecule type" value="Genomic_DNA"/>
</dbReference>
<evidence type="ECO:0000313" key="3">
    <source>
        <dbReference type="Proteomes" id="UP000267081"/>
    </source>
</evidence>
<protein>
    <submittedName>
        <fullName evidence="2">TIR domain-containing protein</fullName>
    </submittedName>
</protein>
<accession>A0A3R9KNN0</accession>
<name>A0A3R9KNN0_9PSEU</name>
<dbReference type="InterPro" id="IPR035897">
    <property type="entry name" value="Toll_tir_struct_dom_sf"/>
</dbReference>
<dbReference type="OrthoDB" id="3838036at2"/>
<dbReference type="InterPro" id="IPR007111">
    <property type="entry name" value="NACHT_NTPase"/>
</dbReference>
<dbReference type="Pfam" id="PF13676">
    <property type="entry name" value="TIR_2"/>
    <property type="match status" value="1"/>
</dbReference>
<comment type="caution">
    <text evidence="2">The sequence shown here is derived from an EMBL/GenBank/DDBJ whole genome shotgun (WGS) entry which is preliminary data.</text>
</comment>
<dbReference type="GO" id="GO:0007165">
    <property type="term" value="P:signal transduction"/>
    <property type="evidence" value="ECO:0007669"/>
    <property type="project" value="InterPro"/>
</dbReference>
<dbReference type="SUPFAM" id="SSF52200">
    <property type="entry name" value="Toll/Interleukin receptor TIR domain"/>
    <property type="match status" value="1"/>
</dbReference>
<evidence type="ECO:0000313" key="2">
    <source>
        <dbReference type="EMBL" id="RSD20895.1"/>
    </source>
</evidence>
<dbReference type="SMART" id="SM00255">
    <property type="entry name" value="TIR"/>
    <property type="match status" value="1"/>
</dbReference>
<dbReference type="Pfam" id="PF05729">
    <property type="entry name" value="NACHT"/>
    <property type="match status" value="1"/>
</dbReference>
<gene>
    <name evidence="2" type="ORF">EIY87_12365</name>
</gene>
<sequence length="685" mass="77868">MENLSYDVAISFADEDRAHAENLAEMLQIANVRVFYDRHEESRLWGEDLPAHLGEVYSTKARYCVMIISRHYAEKNWTRHERRFAQARALQDESAYILPVRLDDTEVPGLPSTVGHVDLRRTTMDHVVRLILEKLAETPDRPRTTGKSLTGLQAYAAATIAAHRKPARGPYIPLRAASASRTEPVPADELADALIADKGSNFLAVLGGYGTGKTTLCKHLRLKYCQKIVDDSGFSVVPVYVDLRRSAHLLRSPDPLAAILAACRPPVPDSGSATYLLLLDGFDEILHDRHETNIGTLLENEFSGRQVKIILTSRTHFFRTELDAATRMAAASTTSTGLVDLEETVRAVQRNAVELMPFKPEDVKTYLEGVFPENSAEYYEKLLRIYDLDDLARRPILLELIVSVLPRLDESEVFTEADVYETAVRLWFDREIWRGIDPARLLEFMKALSVQMFYLNRLELNIDELTGHIQREFAQYILSRIDLDRFDEIIRTSGFISRDAAGNFSFMHRSIMEYFFAKSMEDRIRRGELGLMRRDGVAPVSPWLFDRDENERESMLDDARGILGIEFGKYLFLSDGIIELLAGSLKHRYPDNPVTVDVAKFVAARSSFREKERRLERIANAIRSGEPEPAPVPDQDDLPEITMIGGGGRIYYNTEVYEFSLLVGDGDDPDRWTFLLNKSVSWRHT</sequence>
<organism evidence="2 3">
    <name type="scientific">Amycolatopsis eburnea</name>
    <dbReference type="NCBI Taxonomy" id="2267691"/>
    <lineage>
        <taxon>Bacteria</taxon>
        <taxon>Bacillati</taxon>
        <taxon>Actinomycetota</taxon>
        <taxon>Actinomycetes</taxon>
        <taxon>Pseudonocardiales</taxon>
        <taxon>Pseudonocardiaceae</taxon>
        <taxon>Amycolatopsis</taxon>
    </lineage>
</organism>
<dbReference type="InterPro" id="IPR027417">
    <property type="entry name" value="P-loop_NTPase"/>
</dbReference>
<evidence type="ECO:0000259" key="1">
    <source>
        <dbReference type="SMART" id="SM00255"/>
    </source>
</evidence>
<reference evidence="2 3" key="1">
    <citation type="submission" date="2018-12" db="EMBL/GenBank/DDBJ databases">
        <title>Amycolatopsis eburnea sp. nov. actinomycete associate with arbuscular mycorrhiza fungal spore.</title>
        <authorList>
            <person name="Lumyong S."/>
            <person name="Chaiya L."/>
        </authorList>
    </citation>
    <scope>NUCLEOTIDE SEQUENCE [LARGE SCALE GENOMIC DNA]</scope>
    <source>
        <strain evidence="2 3">GLM-1</strain>
    </source>
</reference>
<dbReference type="Proteomes" id="UP000267081">
    <property type="component" value="Unassembled WGS sequence"/>
</dbReference>
<proteinExistence type="predicted"/>
<dbReference type="SUPFAM" id="SSF52540">
    <property type="entry name" value="P-loop containing nucleoside triphosphate hydrolases"/>
    <property type="match status" value="1"/>
</dbReference>
<dbReference type="InterPro" id="IPR000157">
    <property type="entry name" value="TIR_dom"/>
</dbReference>
<keyword evidence="3" id="KW-1185">Reference proteome</keyword>